<organism evidence="1 2">
    <name type="scientific">Goekera deserti</name>
    <dbReference type="NCBI Taxonomy" id="2497753"/>
    <lineage>
        <taxon>Bacteria</taxon>
        <taxon>Bacillati</taxon>
        <taxon>Actinomycetota</taxon>
        <taxon>Actinomycetes</taxon>
        <taxon>Geodermatophilales</taxon>
        <taxon>Geodermatophilaceae</taxon>
        <taxon>Goekera</taxon>
    </lineage>
</organism>
<gene>
    <name evidence="1" type="ORF">G1H19_14605</name>
</gene>
<evidence type="ECO:0000313" key="2">
    <source>
        <dbReference type="Proteomes" id="UP000470470"/>
    </source>
</evidence>
<reference evidence="1 2" key="1">
    <citation type="submission" date="2020-02" db="EMBL/GenBank/DDBJ databases">
        <title>The whole genome sequence of CPCC 205119.</title>
        <authorList>
            <person name="Jiang Z."/>
        </authorList>
    </citation>
    <scope>NUCLEOTIDE SEQUENCE [LARGE SCALE GENOMIC DNA]</scope>
    <source>
        <strain evidence="1 2">CPCC 205119</strain>
    </source>
</reference>
<name>A0A7K3WFF9_9ACTN</name>
<proteinExistence type="predicted"/>
<protein>
    <submittedName>
        <fullName evidence="1">Questin oxidase family protein</fullName>
    </submittedName>
</protein>
<dbReference type="EMBL" id="JAAGWK010000021">
    <property type="protein sequence ID" value="NEL55225.1"/>
    <property type="molecule type" value="Genomic_DNA"/>
</dbReference>
<comment type="caution">
    <text evidence="1">The sequence shown here is derived from an EMBL/GenBank/DDBJ whole genome shotgun (WGS) entry which is preliminary data.</text>
</comment>
<dbReference type="Proteomes" id="UP000470470">
    <property type="component" value="Unassembled WGS sequence"/>
</dbReference>
<sequence>MAADALLRIDPSADVHRWVDGYVGRLEQAPGERWPVTGDDWHEALGDAGRLGDWLAFFDRELAGAPWPDVLARWWPRLVPGSIASATHCLIRTGHAVRALREVETAPRRAELAAALGYWAARWQPMPGSAPLSGAVPPVGIVPRSAIAPPVGAVPPVGGRPPGEALDGVPVLGAAGDLRARLDRLGLHPGWRPALRAAADVPVAEVPAALTRLVDAAVVRYGRWAPGSPVMLVHAATAPRAAALVLPALPPELWPLTHQAAWTAAAAIAALYRPAAALPDPARGGSAEEVVAAAVRSGDEHALKFAEVALESASRGVPTAAGAALRAAALIN</sequence>
<evidence type="ECO:0000313" key="1">
    <source>
        <dbReference type="EMBL" id="NEL55225.1"/>
    </source>
</evidence>
<accession>A0A7K3WFF9</accession>
<dbReference type="AlphaFoldDB" id="A0A7K3WFF9"/>
<keyword evidence="2" id="KW-1185">Reference proteome</keyword>